<gene>
    <name evidence="1" type="ORF">LCGC14_1920310</name>
</gene>
<proteinExistence type="predicted"/>
<dbReference type="AlphaFoldDB" id="A0A0F9GEC5"/>
<protein>
    <submittedName>
        <fullName evidence="1">Uncharacterized protein</fullName>
    </submittedName>
</protein>
<dbReference type="EMBL" id="LAZR01020440">
    <property type="protein sequence ID" value="KKL88876.1"/>
    <property type="molecule type" value="Genomic_DNA"/>
</dbReference>
<comment type="caution">
    <text evidence="1">The sequence shown here is derived from an EMBL/GenBank/DDBJ whole genome shotgun (WGS) entry which is preliminary data.</text>
</comment>
<evidence type="ECO:0000313" key="1">
    <source>
        <dbReference type="EMBL" id="KKL88876.1"/>
    </source>
</evidence>
<name>A0A0F9GEC5_9ZZZZ</name>
<organism evidence="1">
    <name type="scientific">marine sediment metagenome</name>
    <dbReference type="NCBI Taxonomy" id="412755"/>
    <lineage>
        <taxon>unclassified sequences</taxon>
        <taxon>metagenomes</taxon>
        <taxon>ecological metagenomes</taxon>
    </lineage>
</organism>
<sequence>MDQSLNAYIKQGNTKTLWLWIEGTGSVQTLYEGQGMCYNYDYNRSGGAATDSVPERYNRIELPSSDNKAHFAGVLACDVTVPKTGTLVEVNGPGSVCVIRVATGVSAAIGDETLLECTYTAGINV</sequence>
<reference evidence="1" key="1">
    <citation type="journal article" date="2015" name="Nature">
        <title>Complex archaea that bridge the gap between prokaryotes and eukaryotes.</title>
        <authorList>
            <person name="Spang A."/>
            <person name="Saw J.H."/>
            <person name="Jorgensen S.L."/>
            <person name="Zaremba-Niedzwiedzka K."/>
            <person name="Martijn J."/>
            <person name="Lind A.E."/>
            <person name="van Eijk R."/>
            <person name="Schleper C."/>
            <person name="Guy L."/>
            <person name="Ettema T.J."/>
        </authorList>
    </citation>
    <scope>NUCLEOTIDE SEQUENCE</scope>
</reference>
<accession>A0A0F9GEC5</accession>